<protein>
    <submittedName>
        <fullName evidence="2">EpsG family protein</fullName>
    </submittedName>
</protein>
<feature type="transmembrane region" description="Helical" evidence="1">
    <location>
        <begin position="162"/>
        <end position="181"/>
    </location>
</feature>
<evidence type="ECO:0000256" key="1">
    <source>
        <dbReference type="SAM" id="Phobius"/>
    </source>
</evidence>
<feature type="transmembrane region" description="Helical" evidence="1">
    <location>
        <begin position="193"/>
        <end position="218"/>
    </location>
</feature>
<dbReference type="AlphaFoldDB" id="A0A1H6H390"/>
<accession>A0A1H6H390</accession>
<name>A0A1H6H390_CHRCI</name>
<feature type="transmembrane region" description="Helical" evidence="1">
    <location>
        <begin position="126"/>
        <end position="156"/>
    </location>
</feature>
<dbReference type="EMBL" id="FNWQ01000001">
    <property type="protein sequence ID" value="SEH28644.1"/>
    <property type="molecule type" value="Genomic_DNA"/>
</dbReference>
<evidence type="ECO:0000313" key="2">
    <source>
        <dbReference type="EMBL" id="SEH28644.1"/>
    </source>
</evidence>
<proteinExistence type="predicted"/>
<organism evidence="2 3">
    <name type="scientific">Chryseobacterium culicis</name>
    <dbReference type="NCBI Taxonomy" id="680127"/>
    <lineage>
        <taxon>Bacteria</taxon>
        <taxon>Pseudomonadati</taxon>
        <taxon>Bacteroidota</taxon>
        <taxon>Flavobacteriia</taxon>
        <taxon>Flavobacteriales</taxon>
        <taxon>Weeksellaceae</taxon>
        <taxon>Chryseobacterium group</taxon>
        <taxon>Chryseobacterium</taxon>
    </lineage>
</organism>
<evidence type="ECO:0000313" key="3">
    <source>
        <dbReference type="Proteomes" id="UP000198561"/>
    </source>
</evidence>
<feature type="transmembrane region" description="Helical" evidence="1">
    <location>
        <begin position="262"/>
        <end position="284"/>
    </location>
</feature>
<sequence>MYFFIVLQLFLYIFSIKLLKHKPLFVALTILHLIVCFIVRDMTPFSINADYDAYYYGYGDLDFSTPWFLRLFREPYFYYLKSIAGLFAFDKKEMFNYIYYFNFSISALFFIWLAQLKDVALWKKVIFYVIYYFLFSFTVLRNSPAYILVTILFYYLQRDKRWYWGYLAFFAHISSIIALGVSVFKNKKPTFKFLIYAISACVLIFVFSKIPIFSALLFKFDAYSTLARKASISHIVFFLAFNCATIFVYFKNRKIVFNNVYILLYLICVVLFTINPVMFFRFSIYAISYLITSPTEKLTSIDKILNNAVFLLFFYFIYTFNANNITI</sequence>
<feature type="transmembrane region" description="Helical" evidence="1">
    <location>
        <begin position="97"/>
        <end position="114"/>
    </location>
</feature>
<feature type="transmembrane region" description="Helical" evidence="1">
    <location>
        <begin position="304"/>
        <end position="321"/>
    </location>
</feature>
<gene>
    <name evidence="2" type="ORF">SAMN05421593_0771</name>
</gene>
<keyword evidence="1" id="KW-0812">Transmembrane</keyword>
<keyword evidence="1" id="KW-0472">Membrane</keyword>
<dbReference type="OrthoDB" id="1342034at2"/>
<feature type="transmembrane region" description="Helical" evidence="1">
    <location>
        <begin position="25"/>
        <end position="43"/>
    </location>
</feature>
<feature type="transmembrane region" description="Helical" evidence="1">
    <location>
        <begin position="230"/>
        <end position="250"/>
    </location>
</feature>
<dbReference type="STRING" id="680127.SAMN05421593_0771"/>
<keyword evidence="1" id="KW-1133">Transmembrane helix</keyword>
<reference evidence="2 3" key="1">
    <citation type="submission" date="2016-10" db="EMBL/GenBank/DDBJ databases">
        <authorList>
            <person name="de Groot N.N."/>
        </authorList>
    </citation>
    <scope>NUCLEOTIDE SEQUENCE [LARGE SCALE GENOMIC DNA]</scope>
    <source>
        <strain evidence="2 3">DSM 23031</strain>
    </source>
</reference>
<dbReference type="Proteomes" id="UP000198561">
    <property type="component" value="Unassembled WGS sequence"/>
</dbReference>